<organism evidence="3 4">
    <name type="scientific">Podospora aff. communis PSN243</name>
    <dbReference type="NCBI Taxonomy" id="3040156"/>
    <lineage>
        <taxon>Eukaryota</taxon>
        <taxon>Fungi</taxon>
        <taxon>Dikarya</taxon>
        <taxon>Ascomycota</taxon>
        <taxon>Pezizomycotina</taxon>
        <taxon>Sordariomycetes</taxon>
        <taxon>Sordariomycetidae</taxon>
        <taxon>Sordariales</taxon>
        <taxon>Podosporaceae</taxon>
        <taxon>Podospora</taxon>
    </lineage>
</organism>
<dbReference type="SUPFAM" id="SSF46689">
    <property type="entry name" value="Homeodomain-like"/>
    <property type="match status" value="1"/>
</dbReference>
<feature type="region of interest" description="Disordered" evidence="1">
    <location>
        <begin position="144"/>
        <end position="167"/>
    </location>
</feature>
<proteinExistence type="predicted"/>
<dbReference type="Gene3D" id="1.10.10.60">
    <property type="entry name" value="Homeodomain-like"/>
    <property type="match status" value="1"/>
</dbReference>
<dbReference type="PROSITE" id="PS50090">
    <property type="entry name" value="MYB_LIKE"/>
    <property type="match status" value="1"/>
</dbReference>
<dbReference type="CDD" id="cd00167">
    <property type="entry name" value="SANT"/>
    <property type="match status" value="1"/>
</dbReference>
<feature type="region of interest" description="Disordered" evidence="1">
    <location>
        <begin position="1"/>
        <end position="21"/>
    </location>
</feature>
<name>A0AAV9GAW7_9PEZI</name>
<protein>
    <recommendedName>
        <fullName evidence="2">Myb-like domain-containing protein</fullName>
    </recommendedName>
</protein>
<reference evidence="3" key="2">
    <citation type="submission" date="2023-05" db="EMBL/GenBank/DDBJ databases">
        <authorList>
            <consortium name="Lawrence Berkeley National Laboratory"/>
            <person name="Steindorff A."/>
            <person name="Hensen N."/>
            <person name="Bonometti L."/>
            <person name="Westerberg I."/>
            <person name="Brannstrom I.O."/>
            <person name="Guillou S."/>
            <person name="Cros-Aarteil S."/>
            <person name="Calhoun S."/>
            <person name="Haridas S."/>
            <person name="Kuo A."/>
            <person name="Mondo S."/>
            <person name="Pangilinan J."/>
            <person name="Riley R."/>
            <person name="Labutti K."/>
            <person name="Andreopoulos B."/>
            <person name="Lipzen A."/>
            <person name="Chen C."/>
            <person name="Yanf M."/>
            <person name="Daum C."/>
            <person name="Ng V."/>
            <person name="Clum A."/>
            <person name="Ohm R."/>
            <person name="Martin F."/>
            <person name="Silar P."/>
            <person name="Natvig D."/>
            <person name="Lalanne C."/>
            <person name="Gautier V."/>
            <person name="Ament-Velasquez S.L."/>
            <person name="Kruys A."/>
            <person name="Hutchinson M.I."/>
            <person name="Powell A.J."/>
            <person name="Barry K."/>
            <person name="Miller A.N."/>
            <person name="Grigoriev I.V."/>
            <person name="Debuchy R."/>
            <person name="Gladieux P."/>
            <person name="Thoren M.H."/>
            <person name="Johannesson H."/>
        </authorList>
    </citation>
    <scope>NUCLEOTIDE SEQUENCE</scope>
    <source>
        <strain evidence="3">PSN243</strain>
    </source>
</reference>
<gene>
    <name evidence="3" type="ORF">QBC34DRAFT_358082</name>
</gene>
<dbReference type="SMART" id="SM00717">
    <property type="entry name" value="SANT"/>
    <property type="match status" value="1"/>
</dbReference>
<accession>A0AAV9GAW7</accession>
<feature type="domain" description="Myb-like" evidence="2">
    <location>
        <begin position="19"/>
        <end position="61"/>
    </location>
</feature>
<evidence type="ECO:0000313" key="4">
    <source>
        <dbReference type="Proteomes" id="UP001321760"/>
    </source>
</evidence>
<dbReference type="AlphaFoldDB" id="A0AAV9GAW7"/>
<sequence length="203" mass="23129">MDSYAVDLPTPHRASPSGWNAEDDRVLIELRATGKNWNQIQREAFPGKTGDACRKRYERLMERHSINDFEKHGPARIAGTLDGGKQESPEAEDLGTSPHWYTTQISEHPEVLRSDDYWPQMEVHNVGPDAIESVTYTSTIVEKTHKPEAAAPTEAASSSTHPTGERNYAIRWEWDEKEKDYTYTTDDGVTWKYSDYQRSRGSP</sequence>
<dbReference type="Proteomes" id="UP001321760">
    <property type="component" value="Unassembled WGS sequence"/>
</dbReference>
<evidence type="ECO:0000256" key="1">
    <source>
        <dbReference type="SAM" id="MobiDB-lite"/>
    </source>
</evidence>
<feature type="compositionally biased region" description="Low complexity" evidence="1">
    <location>
        <begin position="149"/>
        <end position="162"/>
    </location>
</feature>
<comment type="caution">
    <text evidence="3">The sequence shown here is derived from an EMBL/GenBank/DDBJ whole genome shotgun (WGS) entry which is preliminary data.</text>
</comment>
<reference evidence="3" key="1">
    <citation type="journal article" date="2023" name="Mol. Phylogenet. Evol.">
        <title>Genome-scale phylogeny and comparative genomics of the fungal order Sordariales.</title>
        <authorList>
            <person name="Hensen N."/>
            <person name="Bonometti L."/>
            <person name="Westerberg I."/>
            <person name="Brannstrom I.O."/>
            <person name="Guillou S."/>
            <person name="Cros-Aarteil S."/>
            <person name="Calhoun S."/>
            <person name="Haridas S."/>
            <person name="Kuo A."/>
            <person name="Mondo S."/>
            <person name="Pangilinan J."/>
            <person name="Riley R."/>
            <person name="LaButti K."/>
            <person name="Andreopoulos B."/>
            <person name="Lipzen A."/>
            <person name="Chen C."/>
            <person name="Yan M."/>
            <person name="Daum C."/>
            <person name="Ng V."/>
            <person name="Clum A."/>
            <person name="Steindorff A."/>
            <person name="Ohm R.A."/>
            <person name="Martin F."/>
            <person name="Silar P."/>
            <person name="Natvig D.O."/>
            <person name="Lalanne C."/>
            <person name="Gautier V."/>
            <person name="Ament-Velasquez S.L."/>
            <person name="Kruys A."/>
            <person name="Hutchinson M.I."/>
            <person name="Powell A.J."/>
            <person name="Barry K."/>
            <person name="Miller A.N."/>
            <person name="Grigoriev I.V."/>
            <person name="Debuchy R."/>
            <person name="Gladieux P."/>
            <person name="Hiltunen Thoren M."/>
            <person name="Johannesson H."/>
        </authorList>
    </citation>
    <scope>NUCLEOTIDE SEQUENCE</scope>
    <source>
        <strain evidence="3">PSN243</strain>
    </source>
</reference>
<evidence type="ECO:0000259" key="2">
    <source>
        <dbReference type="PROSITE" id="PS50090"/>
    </source>
</evidence>
<dbReference type="InterPro" id="IPR001005">
    <property type="entry name" value="SANT/Myb"/>
</dbReference>
<dbReference type="Pfam" id="PF13921">
    <property type="entry name" value="Myb_DNA-bind_6"/>
    <property type="match status" value="1"/>
</dbReference>
<dbReference type="EMBL" id="MU865964">
    <property type="protein sequence ID" value="KAK4445570.1"/>
    <property type="molecule type" value="Genomic_DNA"/>
</dbReference>
<evidence type="ECO:0000313" key="3">
    <source>
        <dbReference type="EMBL" id="KAK4445570.1"/>
    </source>
</evidence>
<keyword evidence="4" id="KW-1185">Reference proteome</keyword>
<dbReference type="InterPro" id="IPR009057">
    <property type="entry name" value="Homeodomain-like_sf"/>
</dbReference>